<feature type="coiled-coil region" evidence="1">
    <location>
        <begin position="243"/>
        <end position="270"/>
    </location>
</feature>
<gene>
    <name evidence="2" type="ORF">D2A34_23855</name>
</gene>
<dbReference type="EMBL" id="QXDJ01000008">
    <property type="protein sequence ID" value="RII32261.1"/>
    <property type="molecule type" value="Genomic_DNA"/>
</dbReference>
<protein>
    <recommendedName>
        <fullName evidence="4">DUF4297 domain-containing protein</fullName>
    </recommendedName>
</protein>
<evidence type="ECO:0000313" key="3">
    <source>
        <dbReference type="Proteomes" id="UP000265930"/>
    </source>
</evidence>
<keyword evidence="1" id="KW-0175">Coiled coil</keyword>
<name>A0A399IHI3_9CLOT</name>
<organism evidence="2 3">
    <name type="scientific">Clostridium chromiireducens</name>
    <dbReference type="NCBI Taxonomy" id="225345"/>
    <lineage>
        <taxon>Bacteria</taxon>
        <taxon>Bacillati</taxon>
        <taxon>Bacillota</taxon>
        <taxon>Clostridia</taxon>
        <taxon>Eubacteriales</taxon>
        <taxon>Clostridiaceae</taxon>
        <taxon>Clostridium</taxon>
    </lineage>
</organism>
<sequence>MRDTGAAKSISGHYYAILNTISYLIGLEEDDYIACEYRNSDIYIYKDNKCISIESKYYSSNIGWGDECFKNSIRNFIDIEINDPVNEYVFMTNTSKKDMSRDLNLWMNVYNKKIEPATIKENETTLSNKIRQLYVNEIYKSIVKGNKNSEKKEDELKKIAEDNANEELKKIDLIKFIKKVRFEFDKIVDHKIVKEKIENYISNVNIKLKDDSYKIFACLQDFVWSNICDIGDEVIHKKQTLCINDVNKLISNFEERYEKIINDYTSLERIEKMNLYGRVGEEIKNYLKEGDYTEDSEIFEYFNSKIDEIIDEILECFKDEGNWLNYIERMNNKTLDDVDTEDLANLIIYVAMLKSIYSKDNNVQCVDDEIYNMKLGNRRIGYYISNRNSIYSKALSRWFSKNYKRIDIHKKEASENIKCILLNCNKFKECSKETKSYRNKSDLAIKELVLNIADPEENDDMYYSELRKKLMVDYHCGECIKITEKEKDEIALDYEGVMK</sequence>
<proteinExistence type="predicted"/>
<evidence type="ECO:0008006" key="4">
    <source>
        <dbReference type="Google" id="ProtNLM"/>
    </source>
</evidence>
<dbReference type="AlphaFoldDB" id="A0A399IHI3"/>
<comment type="caution">
    <text evidence="2">The sequence shown here is derived from an EMBL/GenBank/DDBJ whole genome shotgun (WGS) entry which is preliminary data.</text>
</comment>
<evidence type="ECO:0000313" key="2">
    <source>
        <dbReference type="EMBL" id="RII32261.1"/>
    </source>
</evidence>
<accession>A0A399IHI3</accession>
<dbReference type="Proteomes" id="UP000265930">
    <property type="component" value="Unassembled WGS sequence"/>
</dbReference>
<reference evidence="2 3" key="1">
    <citation type="submission" date="2018-08" db="EMBL/GenBank/DDBJ databases">
        <title>Genome of Clostridium chromiireducens C1, DSM12136.</title>
        <authorList>
            <person name="Xing M."/>
            <person name="Wei Y."/>
            <person name="Ang E.L."/>
            <person name="Zhao H."/>
            <person name="Zhang Y."/>
        </authorList>
    </citation>
    <scope>NUCLEOTIDE SEQUENCE [LARGE SCALE GENOMIC DNA]</scope>
    <source>
        <strain evidence="2 3">C1</strain>
    </source>
</reference>
<evidence type="ECO:0000256" key="1">
    <source>
        <dbReference type="SAM" id="Coils"/>
    </source>
</evidence>
<dbReference type="RefSeq" id="WP_119368114.1">
    <property type="nucleotide sequence ID" value="NZ_QXDJ01000008.1"/>
</dbReference>